<dbReference type="Gene3D" id="3.40.630.30">
    <property type="match status" value="1"/>
</dbReference>
<dbReference type="Proteomes" id="UP000199118">
    <property type="component" value="Unassembled WGS sequence"/>
</dbReference>
<dbReference type="RefSeq" id="WP_176954670.1">
    <property type="nucleotide sequence ID" value="NZ_FNMZ01000002.1"/>
</dbReference>
<accession>A0A1H2WDB2</accession>
<dbReference type="SUPFAM" id="SSF55729">
    <property type="entry name" value="Acyl-CoA N-acyltransferases (Nat)"/>
    <property type="match status" value="1"/>
</dbReference>
<sequence length="204" mass="22405">MTTAERADLPGDAPSNPHAGAKAGETVRVAITWLEMTARPEGPYPPLPLTAPVSLIRAEAPPAAYFRYLYDLVGEEWEWTDRHADAPEDQAAWLADPAVSLISMLHRGWPAGFFVLDGRAGEHGEGVVDLAYFGISSRALGQGLGRWLLGEAIRAGWARPGCAKMTVNTCSLDHPRALPMYQRFGFRPVRRTEVERAMTRDRPA</sequence>
<dbReference type="PROSITE" id="PS51186">
    <property type="entry name" value="GNAT"/>
    <property type="match status" value="1"/>
</dbReference>
<dbReference type="AlphaFoldDB" id="A0A1H2WDB2"/>
<dbReference type="STRING" id="356660.SAMN05444336_102328"/>
<protein>
    <submittedName>
        <fullName evidence="3">Acetyltransferase (GNAT) family protein</fullName>
    </submittedName>
</protein>
<evidence type="ECO:0000256" key="1">
    <source>
        <dbReference type="SAM" id="MobiDB-lite"/>
    </source>
</evidence>
<gene>
    <name evidence="3" type="ORF">SAMN05444336_102328</name>
</gene>
<organism evidence="3 4">
    <name type="scientific">Albimonas donghaensis</name>
    <dbReference type="NCBI Taxonomy" id="356660"/>
    <lineage>
        <taxon>Bacteria</taxon>
        <taxon>Pseudomonadati</taxon>
        <taxon>Pseudomonadota</taxon>
        <taxon>Alphaproteobacteria</taxon>
        <taxon>Rhodobacterales</taxon>
        <taxon>Paracoccaceae</taxon>
        <taxon>Albimonas</taxon>
    </lineage>
</organism>
<dbReference type="InterPro" id="IPR016181">
    <property type="entry name" value="Acyl_CoA_acyltransferase"/>
</dbReference>
<dbReference type="InterPro" id="IPR000182">
    <property type="entry name" value="GNAT_dom"/>
</dbReference>
<dbReference type="Pfam" id="PF00583">
    <property type="entry name" value="Acetyltransf_1"/>
    <property type="match status" value="1"/>
</dbReference>
<feature type="region of interest" description="Disordered" evidence="1">
    <location>
        <begin position="1"/>
        <end position="22"/>
    </location>
</feature>
<evidence type="ECO:0000313" key="4">
    <source>
        <dbReference type="Proteomes" id="UP000199118"/>
    </source>
</evidence>
<reference evidence="3 4" key="1">
    <citation type="submission" date="2016-10" db="EMBL/GenBank/DDBJ databases">
        <authorList>
            <person name="de Groot N.N."/>
        </authorList>
    </citation>
    <scope>NUCLEOTIDE SEQUENCE [LARGE SCALE GENOMIC DNA]</scope>
    <source>
        <strain evidence="3 4">DSM 17890</strain>
    </source>
</reference>
<dbReference type="GO" id="GO:0016747">
    <property type="term" value="F:acyltransferase activity, transferring groups other than amino-acyl groups"/>
    <property type="evidence" value="ECO:0007669"/>
    <property type="project" value="InterPro"/>
</dbReference>
<keyword evidence="4" id="KW-1185">Reference proteome</keyword>
<name>A0A1H2WDB2_9RHOB</name>
<evidence type="ECO:0000259" key="2">
    <source>
        <dbReference type="PROSITE" id="PS51186"/>
    </source>
</evidence>
<keyword evidence="3" id="KW-0808">Transferase</keyword>
<dbReference type="EMBL" id="FNMZ01000002">
    <property type="protein sequence ID" value="SDW78039.1"/>
    <property type="molecule type" value="Genomic_DNA"/>
</dbReference>
<feature type="domain" description="N-acetyltransferase" evidence="2">
    <location>
        <begin position="54"/>
        <end position="203"/>
    </location>
</feature>
<proteinExistence type="predicted"/>
<evidence type="ECO:0000313" key="3">
    <source>
        <dbReference type="EMBL" id="SDW78039.1"/>
    </source>
</evidence>